<dbReference type="Gene3D" id="1.10.30.50">
    <property type="match status" value="1"/>
</dbReference>
<dbReference type="SUPFAM" id="SSF56112">
    <property type="entry name" value="Protein kinase-like (PK-like)"/>
    <property type="match status" value="1"/>
</dbReference>
<evidence type="ECO:0000313" key="2">
    <source>
        <dbReference type="EMBL" id="MWA01928.1"/>
    </source>
</evidence>
<accession>A0A6I4M707</accession>
<dbReference type="EMBL" id="WBMS02000011">
    <property type="protein sequence ID" value="MWA01928.1"/>
    <property type="molecule type" value="Genomic_DNA"/>
</dbReference>
<proteinExistence type="predicted"/>
<evidence type="ECO:0000313" key="3">
    <source>
        <dbReference type="Proteomes" id="UP000462055"/>
    </source>
</evidence>
<dbReference type="InterPro" id="IPR011009">
    <property type="entry name" value="Kinase-like_dom_sf"/>
</dbReference>
<dbReference type="RefSeq" id="WP_151594408.1">
    <property type="nucleotide sequence ID" value="NZ_WBMS02000011.1"/>
</dbReference>
<sequence length="387" mass="40507">MPASERTRRELFERGGGRCAMCGRSLVIDAGPGGTGYNIAEAAHIVAEKDGGPRGAGDRPADVNGIANLVLLCPSHHRTIDKGDGERLWPRHKLLQLKRDHESWTAVLAARPTPPEPQARGREGPPGPGDVVVVDGEPYRICAEPGPHRDAVEHAERAYEAVTCDGGAVRCQGHVYGEGRTEGHAWLRLWWTRHGAGPSNSARTMAADEMALLADLPALPALPRLLGVEMTERTVAVVTAMPAPTTARDRLTRTGAVPGRDELALLAGALPDLCEALGELHDRGLAHGALSGGTILMPAPGALALRDLGLAAAGRPAAGAADVRQLARILYELITGRPAGRRHRHVAPSVLNPAAGAGWDAMLLRALSADAAERPGARAFAAGLGDG</sequence>
<dbReference type="AlphaFoldDB" id="A0A6I4M707"/>
<dbReference type="Pfam" id="PF13391">
    <property type="entry name" value="HNH_2"/>
    <property type="match status" value="1"/>
</dbReference>
<protein>
    <recommendedName>
        <fullName evidence="1">HNH nuclease domain-containing protein</fullName>
    </recommendedName>
</protein>
<evidence type="ECO:0000259" key="1">
    <source>
        <dbReference type="SMART" id="SM00507"/>
    </source>
</evidence>
<dbReference type="Gene3D" id="1.10.510.10">
    <property type="entry name" value="Transferase(Phosphotransferase) domain 1"/>
    <property type="match status" value="1"/>
</dbReference>
<comment type="caution">
    <text evidence="2">The sequence shown here is derived from an EMBL/GenBank/DDBJ whole genome shotgun (WGS) entry which is preliminary data.</text>
</comment>
<gene>
    <name evidence="2" type="ORF">F8568_016420</name>
</gene>
<dbReference type="InterPro" id="IPR003615">
    <property type="entry name" value="HNH_nuc"/>
</dbReference>
<reference evidence="2" key="1">
    <citation type="submission" date="2019-12" db="EMBL/GenBank/DDBJ databases">
        <title>Actinomadura physcomitrii sp. nov., a novel actinomycete isolated from moss [Physcomitrium sphaericum (Ludw) Fuernr].</title>
        <authorList>
            <person name="Zhuang X."/>
        </authorList>
    </citation>
    <scope>NUCLEOTIDE SEQUENCE [LARGE SCALE GENOMIC DNA]</scope>
    <source>
        <strain evidence="2">LD22</strain>
    </source>
</reference>
<dbReference type="CDD" id="cd00085">
    <property type="entry name" value="HNHc"/>
    <property type="match status" value="1"/>
</dbReference>
<dbReference type="SMART" id="SM00507">
    <property type="entry name" value="HNHc"/>
    <property type="match status" value="1"/>
</dbReference>
<keyword evidence="3" id="KW-1185">Reference proteome</keyword>
<organism evidence="2 3">
    <name type="scientific">Actinomadura physcomitrii</name>
    <dbReference type="NCBI Taxonomy" id="2650748"/>
    <lineage>
        <taxon>Bacteria</taxon>
        <taxon>Bacillati</taxon>
        <taxon>Actinomycetota</taxon>
        <taxon>Actinomycetes</taxon>
        <taxon>Streptosporangiales</taxon>
        <taxon>Thermomonosporaceae</taxon>
        <taxon>Actinomadura</taxon>
    </lineage>
</organism>
<name>A0A6I4M707_9ACTN</name>
<dbReference type="Proteomes" id="UP000462055">
    <property type="component" value="Unassembled WGS sequence"/>
</dbReference>
<feature type="domain" description="HNH nuclease" evidence="1">
    <location>
        <begin position="6"/>
        <end position="78"/>
    </location>
</feature>